<dbReference type="Gene3D" id="3.80.10.10">
    <property type="entry name" value="Ribonuclease Inhibitor"/>
    <property type="match status" value="2"/>
</dbReference>
<protein>
    <recommendedName>
        <fullName evidence="8">Rx N-terminal domain-containing protein</fullName>
    </recommendedName>
</protein>
<dbReference type="InterPro" id="IPR032675">
    <property type="entry name" value="LRR_dom_sf"/>
</dbReference>
<dbReference type="Pfam" id="PF23598">
    <property type="entry name" value="LRR_14"/>
    <property type="match status" value="1"/>
</dbReference>
<accession>A0AAE0EAI8</accession>
<gene>
    <name evidence="6" type="ORF">Dsin_014657</name>
</gene>
<evidence type="ECO:0008006" key="8">
    <source>
        <dbReference type="Google" id="ProtNLM"/>
    </source>
</evidence>
<keyword evidence="7" id="KW-1185">Reference proteome</keyword>
<dbReference type="GO" id="GO:0000166">
    <property type="term" value="F:nucleotide binding"/>
    <property type="evidence" value="ECO:0007669"/>
    <property type="project" value="UniProtKB-KW"/>
</dbReference>
<evidence type="ECO:0000313" key="6">
    <source>
        <dbReference type="EMBL" id="KAK3220687.1"/>
    </source>
</evidence>
<dbReference type="Proteomes" id="UP001281410">
    <property type="component" value="Unassembled WGS sequence"/>
</dbReference>
<dbReference type="InterPro" id="IPR041118">
    <property type="entry name" value="Rx_N"/>
</dbReference>
<evidence type="ECO:0000259" key="4">
    <source>
        <dbReference type="Pfam" id="PF18052"/>
    </source>
</evidence>
<dbReference type="Gene3D" id="1.20.5.4130">
    <property type="match status" value="1"/>
</dbReference>
<dbReference type="PANTHER" id="PTHR15140">
    <property type="entry name" value="TUBULIN-SPECIFIC CHAPERONE E"/>
    <property type="match status" value="1"/>
</dbReference>
<dbReference type="CDD" id="cd14798">
    <property type="entry name" value="RX-CC_like"/>
    <property type="match status" value="1"/>
</dbReference>
<dbReference type="PANTHER" id="PTHR15140:SF37">
    <property type="entry name" value="UBIQUITIN-LIKE DOMAIN-CONTAINING PROTEIN"/>
    <property type="match status" value="1"/>
</dbReference>
<dbReference type="GO" id="GO:0006952">
    <property type="term" value="P:defense response"/>
    <property type="evidence" value="ECO:0007669"/>
    <property type="project" value="UniProtKB-KW"/>
</dbReference>
<reference evidence="6" key="1">
    <citation type="journal article" date="2023" name="Plant J.">
        <title>Genome sequences and population genomics provide insights into the demographic history, inbreeding, and mutation load of two 'living fossil' tree species of Dipteronia.</title>
        <authorList>
            <person name="Feng Y."/>
            <person name="Comes H.P."/>
            <person name="Chen J."/>
            <person name="Zhu S."/>
            <person name="Lu R."/>
            <person name="Zhang X."/>
            <person name="Li P."/>
            <person name="Qiu J."/>
            <person name="Olsen K.M."/>
            <person name="Qiu Y."/>
        </authorList>
    </citation>
    <scope>NUCLEOTIDE SEQUENCE</scope>
    <source>
        <strain evidence="6">NBL</strain>
    </source>
</reference>
<proteinExistence type="predicted"/>
<dbReference type="EMBL" id="JANJYJ010000004">
    <property type="protein sequence ID" value="KAK3220687.1"/>
    <property type="molecule type" value="Genomic_DNA"/>
</dbReference>
<dbReference type="InterPro" id="IPR038005">
    <property type="entry name" value="RX-like_CC"/>
</dbReference>
<evidence type="ECO:0000313" key="7">
    <source>
        <dbReference type="Proteomes" id="UP001281410"/>
    </source>
</evidence>
<comment type="caution">
    <text evidence="6">The sequence shown here is derived from an EMBL/GenBank/DDBJ whole genome shotgun (WGS) entry which is preliminary data.</text>
</comment>
<evidence type="ECO:0000256" key="1">
    <source>
        <dbReference type="ARBA" id="ARBA00022737"/>
    </source>
</evidence>
<keyword evidence="3" id="KW-0611">Plant defense</keyword>
<evidence type="ECO:0000259" key="5">
    <source>
        <dbReference type="Pfam" id="PF23598"/>
    </source>
</evidence>
<dbReference type="InterPro" id="IPR055414">
    <property type="entry name" value="LRR_R13L4/SHOC2-like"/>
</dbReference>
<keyword evidence="2" id="KW-0547">Nucleotide-binding</keyword>
<keyword evidence="1" id="KW-0677">Repeat</keyword>
<dbReference type="Pfam" id="PF18052">
    <property type="entry name" value="Rx_N"/>
    <property type="match status" value="1"/>
</dbReference>
<sequence>MCLGTSADLADVWEYVNYSDGDSDVTELGVSLNGDSDVNRLCNSIAELEQLESLQLISKGGALPSLLGLSQLHHLTKLCLDGQIAMLPLPHEFPPNISQLTLRNSFLRMPDPMCVLKQLPKLSILRLRRQSYSGHQLIISAGGFPLLKFLELERLSSEHELTRWCIAKDKTLLHFMVSRPEGSSCWNNVCNHSSGVGDLYNVNLCISITKQSQWTDGLSYWSLQGLKERDQKMAESAINYVVQNLSDLLVQKADFLKGVGVQVGWLRDELQRMQCFLKDADAKQEEEEQVHNWVTEIRNAAYDAEDIIDTFILKIESKRRHVVKRYLKSLQTLDLSNVFFAEIPNIICKMRDLRHLYMNSSDFTGKLRIDTLKNLQTLTLIHINNLELKNIGKLLNLRKLGVELDVDSNVKRFFKSIARLEQLESLQLLNVIGVFPSLLGLSRLHRLTKLCLDGQIRMLPLAQEFPPNISQLTLRNSFLGMMDPMSVLKQLPKLSILKMKTQSYQGYQMAIPAGGFPQLKFLELERFSLLQKLTIEDGAMPRIRHFRLSLCPYLLELPVGIVSATTLQELEICSMQSEFVNRLRGEDSYKVKHIPSVTFS</sequence>
<name>A0AAE0EAI8_9ROSI</name>
<dbReference type="AlphaFoldDB" id="A0AAE0EAI8"/>
<evidence type="ECO:0000256" key="3">
    <source>
        <dbReference type="ARBA" id="ARBA00022821"/>
    </source>
</evidence>
<evidence type="ECO:0000256" key="2">
    <source>
        <dbReference type="ARBA" id="ARBA00022741"/>
    </source>
</evidence>
<feature type="domain" description="Disease resistance N-terminal" evidence="4">
    <location>
        <begin position="237"/>
        <end position="321"/>
    </location>
</feature>
<dbReference type="SUPFAM" id="SSF52058">
    <property type="entry name" value="L domain-like"/>
    <property type="match status" value="2"/>
</dbReference>
<feature type="domain" description="Disease resistance R13L4/SHOC-2-like LRR" evidence="5">
    <location>
        <begin position="326"/>
        <end position="550"/>
    </location>
</feature>
<organism evidence="6 7">
    <name type="scientific">Dipteronia sinensis</name>
    <dbReference type="NCBI Taxonomy" id="43782"/>
    <lineage>
        <taxon>Eukaryota</taxon>
        <taxon>Viridiplantae</taxon>
        <taxon>Streptophyta</taxon>
        <taxon>Embryophyta</taxon>
        <taxon>Tracheophyta</taxon>
        <taxon>Spermatophyta</taxon>
        <taxon>Magnoliopsida</taxon>
        <taxon>eudicotyledons</taxon>
        <taxon>Gunneridae</taxon>
        <taxon>Pentapetalae</taxon>
        <taxon>rosids</taxon>
        <taxon>malvids</taxon>
        <taxon>Sapindales</taxon>
        <taxon>Sapindaceae</taxon>
        <taxon>Hippocastanoideae</taxon>
        <taxon>Acereae</taxon>
        <taxon>Dipteronia</taxon>
    </lineage>
</organism>